<dbReference type="Proteomes" id="UP000000212">
    <property type="component" value="Chromosome"/>
</dbReference>
<evidence type="ECO:0000256" key="3">
    <source>
        <dbReference type="ARBA" id="ARBA00023065"/>
    </source>
</evidence>
<dbReference type="InterPro" id="IPR002843">
    <property type="entry name" value="ATPase_V0-cplx_csu/dsu"/>
</dbReference>
<protein>
    <submittedName>
        <fullName evidence="4">ATP synthase (C/AC39) subunit</fullName>
    </submittedName>
</protein>
<accession>K8E413</accession>
<evidence type="ECO:0000313" key="5">
    <source>
        <dbReference type="Proteomes" id="UP000000212"/>
    </source>
</evidence>
<dbReference type="EMBL" id="HE999757">
    <property type="protein sequence ID" value="CCO11075.2"/>
    <property type="molecule type" value="Genomic_DNA"/>
</dbReference>
<gene>
    <name evidence="4" type="ORF">BN424_1634</name>
</gene>
<reference evidence="5" key="1">
    <citation type="journal article" date="2013" name="Genome Announc.">
        <title>Complete Chromosome Sequence of Carnobacterium maltaromaticum LMA 28.</title>
        <authorList>
            <person name="Cailliez-Grimal C."/>
            <person name="Chaillou S."/>
            <person name="Anba-Mondoloni J."/>
            <person name="Loux V."/>
            <person name="Afzal M.I."/>
            <person name="Rahman A."/>
            <person name="Kergourlay G."/>
            <person name="Champomier-Verges M.C."/>
            <person name="Zagorec M."/>
            <person name="Dalgaard P."/>
            <person name="Leisner J.J."/>
            <person name="Prevost H."/>
            <person name="Revol-Junelles A.M."/>
            <person name="Borges F."/>
        </authorList>
    </citation>
    <scope>NUCLEOTIDE SEQUENCE</scope>
    <source>
        <strain evidence="5">LMA28</strain>
    </source>
</reference>
<dbReference type="Gene3D" id="1.10.132.50">
    <property type="entry name" value="ATP synthase (C/AC39) subunit, domain 3"/>
    <property type="match status" value="1"/>
</dbReference>
<dbReference type="STRING" id="1234679.BN424_1634"/>
<proteinExistence type="inferred from homology"/>
<comment type="similarity">
    <text evidence="1">Belongs to the V-ATPase V0D/AC39 subunit family.</text>
</comment>
<dbReference type="InterPro" id="IPR036079">
    <property type="entry name" value="ATPase_csu/dsu_sf"/>
</dbReference>
<dbReference type="OrthoDB" id="1653at2"/>
<dbReference type="KEGG" id="cml:BN424_1634"/>
<organism evidence="4 5">
    <name type="scientific">Carnobacterium maltaromaticum LMA28</name>
    <dbReference type="NCBI Taxonomy" id="1234679"/>
    <lineage>
        <taxon>Bacteria</taxon>
        <taxon>Bacillati</taxon>
        <taxon>Bacillota</taxon>
        <taxon>Bacilli</taxon>
        <taxon>Lactobacillales</taxon>
        <taxon>Carnobacteriaceae</taxon>
        <taxon>Carnobacterium</taxon>
    </lineage>
</organism>
<dbReference type="InterPro" id="IPR050873">
    <property type="entry name" value="V-ATPase_V0D/AC39_subunit"/>
</dbReference>
<dbReference type="eggNOG" id="COG1527">
    <property type="taxonomic scope" value="Bacteria"/>
</dbReference>
<keyword evidence="5" id="KW-1185">Reference proteome</keyword>
<sequence>MKATDYAGTNALIRVYETRLLRNEQFETMLHASSFEEAVNVLKDSSYRQDVEKIKENKDYELLIDNEMQRTFKELFEISPEPRLIEFFSLRYSYHNLKILLKAKLVGENFDYLLLDIGKEPLSALRHVVEAGKSEVLHPIIIEALEDALDYYEEYHNIQAIDIILDRFYFRHIKALSLELNEPKIIELANLFIDFNNLSILCRAIDQKQTRNFLHAVLSSSGEVSKATLIELASEDLGSLSKKLMKLPYKTIIQAATNSETRQISPIKIDLETDNSLMKFFQMAKFEVFGPMPILAYLYAKQTEVRNLRLILVGKKNQIPQDSLRERMRLNYGA</sequence>
<evidence type="ECO:0000256" key="1">
    <source>
        <dbReference type="ARBA" id="ARBA00006709"/>
    </source>
</evidence>
<keyword evidence="2" id="KW-0813">Transport</keyword>
<name>K8E413_CARML</name>
<dbReference type="AlphaFoldDB" id="K8E413"/>
<dbReference type="GO" id="GO:0046961">
    <property type="term" value="F:proton-transporting ATPase activity, rotational mechanism"/>
    <property type="evidence" value="ECO:0007669"/>
    <property type="project" value="InterPro"/>
</dbReference>
<dbReference type="Gene3D" id="1.20.1690.10">
    <property type="entry name" value="V-type ATP synthase subunit C domain"/>
    <property type="match status" value="2"/>
</dbReference>
<dbReference type="InterPro" id="IPR044911">
    <property type="entry name" value="V-type_ATPase_csu/dsu_dom_3"/>
</dbReference>
<dbReference type="InterPro" id="IPR035067">
    <property type="entry name" value="V-type_ATPase_csu/dsu"/>
</dbReference>
<dbReference type="RefSeq" id="WP_015076330.1">
    <property type="nucleotide sequence ID" value="NC_019425.2"/>
</dbReference>
<dbReference type="PANTHER" id="PTHR38682">
    <property type="entry name" value="V-TYPE ATP SYNTHASE SUBUNIT C"/>
    <property type="match status" value="1"/>
</dbReference>
<dbReference type="PANTHER" id="PTHR38682:SF1">
    <property type="entry name" value="V-TYPE ATP SYNTHASE SUBUNIT C"/>
    <property type="match status" value="1"/>
</dbReference>
<dbReference type="HOGENOM" id="CLU_059311_1_0_9"/>
<dbReference type="SUPFAM" id="SSF103486">
    <property type="entry name" value="V-type ATP synthase subunit C"/>
    <property type="match status" value="1"/>
</dbReference>
<evidence type="ECO:0000313" key="4">
    <source>
        <dbReference type="EMBL" id="CCO11075.2"/>
    </source>
</evidence>
<dbReference type="Pfam" id="PF01992">
    <property type="entry name" value="vATP-synt_AC39"/>
    <property type="match status" value="1"/>
</dbReference>
<evidence type="ECO:0000256" key="2">
    <source>
        <dbReference type="ARBA" id="ARBA00022448"/>
    </source>
</evidence>
<keyword evidence="3" id="KW-0406">Ion transport</keyword>